<organism evidence="3 4">
    <name type="scientific">Streptococcus gallinaceus</name>
    <dbReference type="NCBI Taxonomy" id="165758"/>
    <lineage>
        <taxon>Bacteria</taxon>
        <taxon>Bacillati</taxon>
        <taxon>Bacillota</taxon>
        <taxon>Bacilli</taxon>
        <taxon>Lactobacillales</taxon>
        <taxon>Streptococcaceae</taxon>
        <taxon>Streptococcus</taxon>
    </lineage>
</organism>
<protein>
    <submittedName>
        <fullName evidence="3">DNA polymerase IIIc chi subunit</fullName>
    </submittedName>
</protein>
<sequence length="311" mass="35223">MKKNKLILTLGAMLFASMLGATAQADTPLYRLYNKGLKVHLYTKDTNEYAVLGTRGWSQEGVAWNTEDQQGEPVYRLYNRGLKVHLYTKDANEYAVLATRGWSQEGVAFRSFGETPVYRLYNRGLKKHLYTKDANEYAVLATRGWSQEGVAFMALSNKKVEAEKPAQPIEPMAPTQPVEPAQPVEPMAPTQPVYPNQPNLEKDLYTENPTEYDVHVRYFTENDGMGSMTISGVTIRRGEVASLPRPSGYKVKSAILMTATSDAFGVHRGEVIMDPIENNQMGELPFSTLDKLYVKTKYRGWYIWEVTWIKE</sequence>
<dbReference type="InterPro" id="IPR043708">
    <property type="entry name" value="DUF5648"/>
</dbReference>
<comment type="caution">
    <text evidence="3">The sequence shown here is derived from an EMBL/GenBank/DDBJ whole genome shotgun (WGS) entry which is preliminary data.</text>
</comment>
<dbReference type="Pfam" id="PF18885">
    <property type="entry name" value="DUF5648"/>
    <property type="match status" value="1"/>
</dbReference>
<accession>A0ABV2JNT9</accession>
<evidence type="ECO:0000259" key="2">
    <source>
        <dbReference type="Pfam" id="PF18885"/>
    </source>
</evidence>
<name>A0ABV2JNT9_9STRE</name>
<reference evidence="3 4" key="1">
    <citation type="submission" date="2024-06" db="EMBL/GenBank/DDBJ databases">
        <title>Genomic Encyclopedia of Type Strains, Phase IV (KMG-IV): sequencing the most valuable type-strain genomes for metagenomic binning, comparative biology and taxonomic classification.</title>
        <authorList>
            <person name="Goeker M."/>
        </authorList>
    </citation>
    <scope>NUCLEOTIDE SEQUENCE [LARGE SCALE GENOMIC DNA]</scope>
    <source>
        <strain evidence="3 4">DSM 15349</strain>
    </source>
</reference>
<gene>
    <name evidence="3" type="ORF">ABID27_001663</name>
</gene>
<feature type="domain" description="DUF5648" evidence="2">
    <location>
        <begin position="28"/>
        <end position="154"/>
    </location>
</feature>
<dbReference type="RefSeq" id="WP_354281494.1">
    <property type="nucleotide sequence ID" value="NZ_JBEPMK010000006.1"/>
</dbReference>
<evidence type="ECO:0000313" key="4">
    <source>
        <dbReference type="Proteomes" id="UP001549055"/>
    </source>
</evidence>
<keyword evidence="1" id="KW-0732">Signal</keyword>
<keyword evidence="4" id="KW-1185">Reference proteome</keyword>
<evidence type="ECO:0000256" key="1">
    <source>
        <dbReference type="SAM" id="SignalP"/>
    </source>
</evidence>
<evidence type="ECO:0000313" key="3">
    <source>
        <dbReference type="EMBL" id="MET3645020.1"/>
    </source>
</evidence>
<dbReference type="Proteomes" id="UP001549055">
    <property type="component" value="Unassembled WGS sequence"/>
</dbReference>
<feature type="chain" id="PRO_5045060041" evidence="1">
    <location>
        <begin position="24"/>
        <end position="311"/>
    </location>
</feature>
<feature type="signal peptide" evidence="1">
    <location>
        <begin position="1"/>
        <end position="23"/>
    </location>
</feature>
<dbReference type="EMBL" id="JBEPMK010000006">
    <property type="protein sequence ID" value="MET3645020.1"/>
    <property type="molecule type" value="Genomic_DNA"/>
</dbReference>
<proteinExistence type="predicted"/>